<accession>A0ABV4CSF1</accession>
<reference evidence="2 3" key="1">
    <citation type="submission" date="2024-03" db="EMBL/GenBank/DDBJ databases">
        <title>Mouse gut bacterial collection (mGBC) of GemPharmatech.</title>
        <authorList>
            <person name="He Y."/>
            <person name="Dong L."/>
            <person name="Wu D."/>
            <person name="Gao X."/>
            <person name="Lin Z."/>
        </authorList>
    </citation>
    <scope>NUCLEOTIDE SEQUENCE [LARGE SCALE GENOMIC DNA]</scope>
    <source>
        <strain evidence="2 3">54-13</strain>
    </source>
</reference>
<evidence type="ECO:0000313" key="3">
    <source>
        <dbReference type="Proteomes" id="UP001565200"/>
    </source>
</evidence>
<comment type="caution">
    <text evidence="2">The sequence shown here is derived from an EMBL/GenBank/DDBJ whole genome shotgun (WGS) entry which is preliminary data.</text>
</comment>
<evidence type="ECO:0000256" key="1">
    <source>
        <dbReference type="SAM" id="SignalP"/>
    </source>
</evidence>
<keyword evidence="3" id="KW-1185">Reference proteome</keyword>
<keyword evidence="1" id="KW-0732">Signal</keyword>
<dbReference type="RefSeq" id="WP_147438689.1">
    <property type="nucleotide sequence ID" value="NZ_JBCLPP010000003.1"/>
</dbReference>
<feature type="chain" id="PRO_5047537536" evidence="1">
    <location>
        <begin position="21"/>
        <end position="147"/>
    </location>
</feature>
<name>A0ABV4CSF1_9BACT</name>
<feature type="signal peptide" evidence="1">
    <location>
        <begin position="1"/>
        <end position="20"/>
    </location>
</feature>
<gene>
    <name evidence="2" type="ORF">AAK873_01590</name>
</gene>
<organism evidence="2 3">
    <name type="scientific">Heminiphilus faecis</name>
    <dbReference type="NCBI Taxonomy" id="2601703"/>
    <lineage>
        <taxon>Bacteria</taxon>
        <taxon>Pseudomonadati</taxon>
        <taxon>Bacteroidota</taxon>
        <taxon>Bacteroidia</taxon>
        <taxon>Bacteroidales</taxon>
        <taxon>Muribaculaceae</taxon>
        <taxon>Heminiphilus</taxon>
    </lineage>
</organism>
<protein>
    <submittedName>
        <fullName evidence="2">Uncharacterized protein</fullName>
    </submittedName>
</protein>
<dbReference type="EMBL" id="JBCLPP010000003">
    <property type="protein sequence ID" value="MEY8244307.1"/>
    <property type="molecule type" value="Genomic_DNA"/>
</dbReference>
<evidence type="ECO:0000313" key="2">
    <source>
        <dbReference type="EMBL" id="MEY8244307.1"/>
    </source>
</evidence>
<proteinExistence type="predicted"/>
<dbReference type="Proteomes" id="UP001565200">
    <property type="component" value="Unassembled WGS sequence"/>
</dbReference>
<sequence length="147" mass="17031">MKTIHCLIIAISFCYSMMSAQTTIITTSQLTKHEWLFIEKPSENLYEGYRFDDKNIYTFVDYDGRAEVSAPYYLSGTPDTVFDKSKVGKNKSGKYIIVDWETRLTVDSPWEHITVIYQVLDASDNSLLLAHPKKLSQQLRLTPYFKN</sequence>